<feature type="transmembrane region" description="Helical" evidence="2">
    <location>
        <begin position="224"/>
        <end position="242"/>
    </location>
</feature>
<feature type="region of interest" description="Disordered" evidence="1">
    <location>
        <begin position="31"/>
        <end position="138"/>
    </location>
</feature>
<evidence type="ECO:0000256" key="1">
    <source>
        <dbReference type="SAM" id="MobiDB-lite"/>
    </source>
</evidence>
<proteinExistence type="predicted"/>
<evidence type="ECO:0000313" key="5">
    <source>
        <dbReference type="Proteomes" id="UP000001964"/>
    </source>
</evidence>
<protein>
    <recommendedName>
        <fullName evidence="3">DUF2231 domain-containing protein</fullName>
    </recommendedName>
</protein>
<dbReference type="Proteomes" id="UP000001964">
    <property type="component" value="Chromosome"/>
</dbReference>
<dbReference type="EMBL" id="CP000449">
    <property type="protein sequence ID" value="ABI64492.1"/>
    <property type="molecule type" value="Genomic_DNA"/>
</dbReference>
<accession>Q0AT95</accession>
<name>Q0AT95_MARMM</name>
<organism evidence="4 5">
    <name type="scientific">Maricaulis maris (strain MCS10)</name>
    <name type="common">Caulobacter maris</name>
    <dbReference type="NCBI Taxonomy" id="394221"/>
    <lineage>
        <taxon>Bacteria</taxon>
        <taxon>Pseudomonadati</taxon>
        <taxon>Pseudomonadota</taxon>
        <taxon>Alphaproteobacteria</taxon>
        <taxon>Maricaulales</taxon>
        <taxon>Maricaulaceae</taxon>
        <taxon>Maricaulis</taxon>
    </lineage>
</organism>
<evidence type="ECO:0000256" key="2">
    <source>
        <dbReference type="SAM" id="Phobius"/>
    </source>
</evidence>
<feature type="transmembrane region" description="Helical" evidence="2">
    <location>
        <begin position="185"/>
        <end position="204"/>
    </location>
</feature>
<dbReference type="AlphaFoldDB" id="Q0AT95"/>
<feature type="domain" description="DUF2231" evidence="3">
    <location>
        <begin position="152"/>
        <end position="277"/>
    </location>
</feature>
<dbReference type="eggNOG" id="COG4244">
    <property type="taxonomic scope" value="Bacteria"/>
</dbReference>
<feature type="transmembrane region" description="Helical" evidence="2">
    <location>
        <begin position="151"/>
        <end position="173"/>
    </location>
</feature>
<feature type="compositionally biased region" description="Basic and acidic residues" evidence="1">
    <location>
        <begin position="78"/>
        <end position="105"/>
    </location>
</feature>
<evidence type="ECO:0000259" key="3">
    <source>
        <dbReference type="Pfam" id="PF09990"/>
    </source>
</evidence>
<sequence precursor="true">MGVHRVSFRIAIIGLIGLFIIGLDSSSAFAHPPAEHEPVAASQETETAPENVEQTDHHDDPNTPSHDHAPAPSSMSEQSDHAHDESAPYHTDAESAAQAHDHGTSEDGMLDPCASGDDHHGDASAQSEGHSHWGDDGPKTPFERALAKLGVFHAVAVHFPIALILAAAFAQALNIARDEQAYSDIVRFLVWTGAFGGLVAGFFGWAHAGPMASGEAGVMLTHRWLGSALALGLFAVAAAVEWRRRNPSAVPSMVLNISLFGTAAAVALNGFLGGSLAHGGLRHLMGG</sequence>
<dbReference type="HOGENOM" id="CLU_969109_0_0_5"/>
<feature type="transmembrane region" description="Helical" evidence="2">
    <location>
        <begin position="254"/>
        <end position="277"/>
    </location>
</feature>
<dbReference type="STRING" id="394221.Mmar10_0196"/>
<dbReference type="InterPro" id="IPR019251">
    <property type="entry name" value="DUF2231_TM"/>
</dbReference>
<gene>
    <name evidence="4" type="ordered locus">Mmar10_0196</name>
</gene>
<keyword evidence="2" id="KW-1133">Transmembrane helix</keyword>
<keyword evidence="5" id="KW-1185">Reference proteome</keyword>
<reference evidence="4 5" key="1">
    <citation type="submission" date="2006-08" db="EMBL/GenBank/DDBJ databases">
        <title>Complete sequence of Maricaulis maris MCS10.</title>
        <authorList>
            <consortium name="US DOE Joint Genome Institute"/>
            <person name="Copeland A."/>
            <person name="Lucas S."/>
            <person name="Lapidus A."/>
            <person name="Barry K."/>
            <person name="Detter J.C."/>
            <person name="Glavina del Rio T."/>
            <person name="Hammon N."/>
            <person name="Israni S."/>
            <person name="Dalin E."/>
            <person name="Tice H."/>
            <person name="Pitluck S."/>
            <person name="Saunders E."/>
            <person name="Brettin T."/>
            <person name="Bruce D."/>
            <person name="Han C."/>
            <person name="Tapia R."/>
            <person name="Gilna P."/>
            <person name="Schmutz J."/>
            <person name="Larimer F."/>
            <person name="Land M."/>
            <person name="Hauser L."/>
            <person name="Kyrpides N."/>
            <person name="Mikhailova N."/>
            <person name="Viollier P."/>
            <person name="Stephens C."/>
            <person name="Richardson P."/>
        </authorList>
    </citation>
    <scope>NUCLEOTIDE SEQUENCE [LARGE SCALE GENOMIC DNA]</scope>
    <source>
        <strain evidence="4 5">MCS10</strain>
    </source>
</reference>
<dbReference type="Pfam" id="PF09990">
    <property type="entry name" value="DUF2231"/>
    <property type="match status" value="1"/>
</dbReference>
<feature type="compositionally biased region" description="Basic and acidic residues" evidence="1">
    <location>
        <begin position="129"/>
        <end position="138"/>
    </location>
</feature>
<keyword evidence="2" id="KW-0472">Membrane</keyword>
<feature type="compositionally biased region" description="Basic and acidic residues" evidence="1">
    <location>
        <begin position="54"/>
        <end position="69"/>
    </location>
</feature>
<keyword evidence="2" id="KW-0812">Transmembrane</keyword>
<dbReference type="KEGG" id="mmr:Mmar10_0196"/>
<evidence type="ECO:0000313" key="4">
    <source>
        <dbReference type="EMBL" id="ABI64492.1"/>
    </source>
</evidence>